<sequence length="171" mass="18282">MYRKTILEKKKRNHHYYYHLLAGLAAVIVAAVTVMGIEDFLSFGSFAVAEGIPSAAAQEAAKDTTKPTGTITSPASGDVVKLNTPITVNGTASDNVKVSKVEVRAVNAEDILGTRYAPATSTDGYASWTFSLTIPNTDYENITVRITDTSGNQKWMTHRVSIAAEAAEGPT</sequence>
<protein>
    <recommendedName>
        <fullName evidence="4">Bacterial Ig domain-containing protein</fullName>
    </recommendedName>
</protein>
<keyword evidence="1" id="KW-1133">Transmembrane helix</keyword>
<evidence type="ECO:0000313" key="3">
    <source>
        <dbReference type="Proteomes" id="UP000028194"/>
    </source>
</evidence>
<dbReference type="Pfam" id="PF17957">
    <property type="entry name" value="Big_7"/>
    <property type="match status" value="1"/>
</dbReference>
<dbReference type="KEGG" id="nev:NTE_00577"/>
<gene>
    <name evidence="2" type="ORF">NTE_00577</name>
</gene>
<dbReference type="InterPro" id="IPR014756">
    <property type="entry name" value="Ig_E-set"/>
</dbReference>
<keyword evidence="1" id="KW-0812">Transmembrane</keyword>
<evidence type="ECO:0000313" key="2">
    <source>
        <dbReference type="EMBL" id="AIF82658.1"/>
    </source>
</evidence>
<dbReference type="InterPro" id="IPR013783">
    <property type="entry name" value="Ig-like_fold"/>
</dbReference>
<dbReference type="SUPFAM" id="SSF81296">
    <property type="entry name" value="E set domains"/>
    <property type="match status" value="1"/>
</dbReference>
<evidence type="ECO:0008006" key="4">
    <source>
        <dbReference type="Google" id="ProtNLM"/>
    </source>
</evidence>
<evidence type="ECO:0000256" key="1">
    <source>
        <dbReference type="SAM" id="Phobius"/>
    </source>
</evidence>
<dbReference type="RefSeq" id="WP_148699585.1">
    <property type="nucleotide sequence ID" value="NZ_CP007174.1"/>
</dbReference>
<dbReference type="EMBL" id="CP007174">
    <property type="protein sequence ID" value="AIF82658.1"/>
    <property type="molecule type" value="Genomic_DNA"/>
</dbReference>
<keyword evidence="3" id="KW-1185">Reference proteome</keyword>
<accession>A0A075MN23</accession>
<proteinExistence type="predicted"/>
<dbReference type="Gene3D" id="2.60.40.10">
    <property type="entry name" value="Immunoglobulins"/>
    <property type="match status" value="1"/>
</dbReference>
<reference evidence="2 3" key="1">
    <citation type="journal article" date="2014" name="PLoS ONE">
        <title>Genome Sequence of Candidatus Nitrososphaera evergladensis from Group I.1b Enriched from Everglades Soil Reveals Novel Genomic Features of the Ammonia-Oxidizing Archaea.</title>
        <authorList>
            <person name="Zhalnina K.V."/>
            <person name="Dias R."/>
            <person name="Leonard M.T."/>
            <person name="Dorr de Quadros P."/>
            <person name="Camargo F.A."/>
            <person name="Drew J.C."/>
            <person name="Farmerie W.G."/>
            <person name="Daroub S.H."/>
            <person name="Triplett E.W."/>
        </authorList>
    </citation>
    <scope>NUCLEOTIDE SEQUENCE [LARGE SCALE GENOMIC DNA]</scope>
    <source>
        <strain evidence="2 3">SR1</strain>
    </source>
</reference>
<dbReference type="AlphaFoldDB" id="A0A075MN23"/>
<name>A0A075MN23_9ARCH</name>
<feature type="transmembrane region" description="Helical" evidence="1">
    <location>
        <begin position="16"/>
        <end position="37"/>
    </location>
</feature>
<organism evidence="2 3">
    <name type="scientific">Candidatus Nitrososphaera evergladensis SR1</name>
    <dbReference type="NCBI Taxonomy" id="1459636"/>
    <lineage>
        <taxon>Archaea</taxon>
        <taxon>Nitrososphaerota</taxon>
        <taxon>Nitrososphaeria</taxon>
        <taxon>Nitrososphaerales</taxon>
        <taxon>Nitrososphaeraceae</taxon>
        <taxon>Nitrososphaera</taxon>
    </lineage>
</organism>
<keyword evidence="1" id="KW-0472">Membrane</keyword>
<dbReference type="Proteomes" id="UP000028194">
    <property type="component" value="Chromosome"/>
</dbReference>
<dbReference type="GeneID" id="41596443"/>
<dbReference type="HOGENOM" id="CLU_126923_0_0_2"/>
<dbReference type="STRING" id="1459636.NTE_00577"/>